<comment type="caution">
    <text evidence="2">The sequence shown here is derived from an EMBL/GenBank/DDBJ whole genome shotgun (WGS) entry which is preliminary data.</text>
</comment>
<accession>A0A7C3C2H4</accession>
<organism evidence="2">
    <name type="scientific">Hellea balneolensis</name>
    <dbReference type="NCBI Taxonomy" id="287478"/>
    <lineage>
        <taxon>Bacteria</taxon>
        <taxon>Pseudomonadati</taxon>
        <taxon>Pseudomonadota</taxon>
        <taxon>Alphaproteobacteria</taxon>
        <taxon>Maricaulales</taxon>
        <taxon>Robiginitomaculaceae</taxon>
        <taxon>Hellea</taxon>
    </lineage>
</organism>
<evidence type="ECO:0000256" key="1">
    <source>
        <dbReference type="SAM" id="SignalP"/>
    </source>
</evidence>
<proteinExistence type="predicted"/>
<evidence type="ECO:0000313" key="2">
    <source>
        <dbReference type="EMBL" id="HFB54587.1"/>
    </source>
</evidence>
<dbReference type="EMBL" id="DRMN01000106">
    <property type="protein sequence ID" value="HFB54587.1"/>
    <property type="molecule type" value="Genomic_DNA"/>
</dbReference>
<keyword evidence="1" id="KW-0732">Signal</keyword>
<sequence length="286" mass="30114">MNMGVFIRGAVIAGSLCAANAARAGFLDRPFLRASSVVIVIGATEDDTSGGAAPYVVDFNLLTSAPNTPAHDIIGVDAYVMNSQSGWLPGLDFSAGASRLELQNQTSGGAFSNSGDPDYLEVTDSYTAFGIDGTTDITTRQHRKVSRFLVVSNTKFDVYAQASNLIKTDDFAVLDYENIGIRIRLNVKGGTGPGRWGDMAQNPRIGGTGLDPSINDLGDLSGVAVKVFDGGRRTAADPGTLLEQAVSFNIRYALSPNADSSNINAYDFSMGTGNIGAEVSYTIYTP</sequence>
<evidence type="ECO:0008006" key="3">
    <source>
        <dbReference type="Google" id="ProtNLM"/>
    </source>
</evidence>
<protein>
    <recommendedName>
        <fullName evidence="3">PEP-CTERM sorting domain-containing protein</fullName>
    </recommendedName>
</protein>
<dbReference type="Proteomes" id="UP000886042">
    <property type="component" value="Unassembled WGS sequence"/>
</dbReference>
<dbReference type="AlphaFoldDB" id="A0A7C3C2H4"/>
<gene>
    <name evidence="2" type="ORF">ENJ46_01575</name>
</gene>
<reference evidence="2" key="1">
    <citation type="journal article" date="2020" name="mSystems">
        <title>Genome- and Community-Level Interaction Insights into Carbon Utilization and Element Cycling Functions of Hydrothermarchaeota in Hydrothermal Sediment.</title>
        <authorList>
            <person name="Zhou Z."/>
            <person name="Liu Y."/>
            <person name="Xu W."/>
            <person name="Pan J."/>
            <person name="Luo Z.H."/>
            <person name="Li M."/>
        </authorList>
    </citation>
    <scope>NUCLEOTIDE SEQUENCE [LARGE SCALE GENOMIC DNA]</scope>
    <source>
        <strain evidence="2">HyVt-489</strain>
    </source>
</reference>
<name>A0A7C3C2H4_9PROT</name>
<feature type="signal peptide" evidence="1">
    <location>
        <begin position="1"/>
        <end position="24"/>
    </location>
</feature>
<feature type="chain" id="PRO_5027737037" description="PEP-CTERM sorting domain-containing protein" evidence="1">
    <location>
        <begin position="25"/>
        <end position="286"/>
    </location>
</feature>